<feature type="transmembrane region" description="Helical" evidence="2">
    <location>
        <begin position="7"/>
        <end position="30"/>
    </location>
</feature>
<dbReference type="Proteomes" id="UP000249082">
    <property type="component" value="Unassembled WGS sequence"/>
</dbReference>
<proteinExistence type="predicted"/>
<keyword evidence="2" id="KW-0812">Transmembrane</keyword>
<name>A0A2W5QBC8_9SPHN</name>
<accession>A0A2W5QBC8</accession>
<organism evidence="3 4">
    <name type="scientific">Novosphingobium pentaromativorans</name>
    <dbReference type="NCBI Taxonomy" id="205844"/>
    <lineage>
        <taxon>Bacteria</taxon>
        <taxon>Pseudomonadati</taxon>
        <taxon>Pseudomonadota</taxon>
        <taxon>Alphaproteobacteria</taxon>
        <taxon>Sphingomonadales</taxon>
        <taxon>Sphingomonadaceae</taxon>
        <taxon>Novosphingobium</taxon>
    </lineage>
</organism>
<feature type="region of interest" description="Disordered" evidence="1">
    <location>
        <begin position="62"/>
        <end position="90"/>
    </location>
</feature>
<evidence type="ECO:0000313" key="3">
    <source>
        <dbReference type="EMBL" id="PZQ52063.1"/>
    </source>
</evidence>
<keyword evidence="2" id="KW-0472">Membrane</keyword>
<sequence>MNSGVPHIRVVVAASLLAVLGYLAFSVWVFGWTDDAALRGDVVGTWKSFAVLAFGFWLGSSSAGKSSPTGPTPVTVDNPPDKPVPVESLP</sequence>
<keyword evidence="2" id="KW-1133">Transmembrane helix</keyword>
<dbReference type="AlphaFoldDB" id="A0A2W5QBC8"/>
<evidence type="ECO:0000256" key="1">
    <source>
        <dbReference type="SAM" id="MobiDB-lite"/>
    </source>
</evidence>
<gene>
    <name evidence="3" type="ORF">DI555_19845</name>
</gene>
<dbReference type="EMBL" id="QFPX01000021">
    <property type="protein sequence ID" value="PZQ52063.1"/>
    <property type="molecule type" value="Genomic_DNA"/>
</dbReference>
<protein>
    <submittedName>
        <fullName evidence="3">Uncharacterized protein</fullName>
    </submittedName>
</protein>
<comment type="caution">
    <text evidence="3">The sequence shown here is derived from an EMBL/GenBank/DDBJ whole genome shotgun (WGS) entry which is preliminary data.</text>
</comment>
<reference evidence="3 4" key="1">
    <citation type="submission" date="2017-08" db="EMBL/GenBank/DDBJ databases">
        <title>Infants hospitalized years apart are colonized by the same room-sourced microbial strains.</title>
        <authorList>
            <person name="Brooks B."/>
            <person name="Olm M.R."/>
            <person name="Firek B.A."/>
            <person name="Baker R."/>
            <person name="Thomas B.C."/>
            <person name="Morowitz M.J."/>
            <person name="Banfield J.F."/>
        </authorList>
    </citation>
    <scope>NUCLEOTIDE SEQUENCE [LARGE SCALE GENOMIC DNA]</scope>
    <source>
        <strain evidence="3">S2_005_002_R2_33</strain>
    </source>
</reference>
<evidence type="ECO:0000313" key="4">
    <source>
        <dbReference type="Proteomes" id="UP000249082"/>
    </source>
</evidence>
<evidence type="ECO:0000256" key="2">
    <source>
        <dbReference type="SAM" id="Phobius"/>
    </source>
</evidence>